<feature type="region of interest" description="Disordered" evidence="3">
    <location>
        <begin position="149"/>
        <end position="248"/>
    </location>
</feature>
<evidence type="ECO:0000313" key="6">
    <source>
        <dbReference type="EMBL" id="KZT70494.1"/>
    </source>
</evidence>
<reference evidence="6 7" key="1">
    <citation type="journal article" date="2016" name="Mol. Biol. Evol.">
        <title>Comparative Genomics of Early-Diverging Mushroom-Forming Fungi Provides Insights into the Origins of Lignocellulose Decay Capabilities.</title>
        <authorList>
            <person name="Nagy L.G."/>
            <person name="Riley R."/>
            <person name="Tritt A."/>
            <person name="Adam C."/>
            <person name="Daum C."/>
            <person name="Floudas D."/>
            <person name="Sun H."/>
            <person name="Yadav J.S."/>
            <person name="Pangilinan J."/>
            <person name="Larsson K.H."/>
            <person name="Matsuura K."/>
            <person name="Barry K."/>
            <person name="Labutti K."/>
            <person name="Kuo R."/>
            <person name="Ohm R.A."/>
            <person name="Bhattacharya S.S."/>
            <person name="Shirouzu T."/>
            <person name="Yoshinaga Y."/>
            <person name="Martin F.M."/>
            <person name="Grigoriev I.V."/>
            <person name="Hibbett D.S."/>
        </authorList>
    </citation>
    <scope>NUCLEOTIDE SEQUENCE [LARGE SCALE GENOMIC DNA]</scope>
    <source>
        <strain evidence="6 7">L-15889</strain>
    </source>
</reference>
<dbReference type="Proteomes" id="UP000076727">
    <property type="component" value="Unassembled WGS sequence"/>
</dbReference>
<sequence length="606" mass="68411">MTDFIRRLVSLDKARYKDDELDIDLDLVYITEQVIIMGYPASGLEALYRNRREDAKRFLEHRHGKNFWVFNFCPVAENFYPSSVFDGRVSRYPFPDHHAPPLAILPLVVREMREWLTPSKERVAVLHCKAGKGRSGTMACAYLLTSDEAPSPQTMRRSQTAKDEATSRAQQIMDTMPSDDPSQEPPQTEPGTPVPLDILGHSVGGSNREQERAVRGDHAENLSRVLELHTSKRMKRPSSPSQRPKQGVSIPSQRRWLYYWSLIISHQAPQGFWSRDLDALKRPSPKIRLTLITVRMHELSGVKVNLMRAANALLERTSYAKAPSDEIAPASRAGGRVWVSLARYDDELVDTLDRWERQTRDDGGNLGRRKPGSEYVGDEALSDIFKGDKWDKRKMVRPFARLGVVREDDYLKEDTQTDGKVVTRVLRPLTDDKWGKLREKIREHAVMDLQEVEKASPNGVQDERVESEDTSINDVTQTLKDDQGVVLNADREVRVKLYMGQVFLGWFWFIPTFHMPHPRTPAGQSATLVLKRKELDFPIGIGASIIDVTVSMDWVSEKADVLDPPSREGSLASHQGCAEPAVLASSLQAAGDPIVSVVETKQAAED</sequence>
<organism evidence="6 7">
    <name type="scientific">Daedalea quercina L-15889</name>
    <dbReference type="NCBI Taxonomy" id="1314783"/>
    <lineage>
        <taxon>Eukaryota</taxon>
        <taxon>Fungi</taxon>
        <taxon>Dikarya</taxon>
        <taxon>Basidiomycota</taxon>
        <taxon>Agaricomycotina</taxon>
        <taxon>Agaricomycetes</taxon>
        <taxon>Polyporales</taxon>
        <taxon>Fomitopsis</taxon>
    </lineage>
</organism>
<dbReference type="SUPFAM" id="SSF52799">
    <property type="entry name" value="(Phosphotyrosine protein) phosphatases II"/>
    <property type="match status" value="1"/>
</dbReference>
<dbReference type="GO" id="GO:0046856">
    <property type="term" value="P:phosphatidylinositol dephosphorylation"/>
    <property type="evidence" value="ECO:0007669"/>
    <property type="project" value="TreeGrafter"/>
</dbReference>
<dbReference type="GO" id="GO:0005829">
    <property type="term" value="C:cytosol"/>
    <property type="evidence" value="ECO:0007669"/>
    <property type="project" value="TreeGrafter"/>
</dbReference>
<dbReference type="PROSITE" id="PS50056">
    <property type="entry name" value="TYR_PHOSPHATASE_2"/>
    <property type="match status" value="1"/>
</dbReference>
<name>A0A165RA17_9APHY</name>
<dbReference type="InterPro" id="IPR029021">
    <property type="entry name" value="Prot-tyrosine_phosphatase-like"/>
</dbReference>
<dbReference type="GO" id="GO:0016314">
    <property type="term" value="F:phosphatidylinositol-3,4,5-trisphosphate 3-phosphatase activity"/>
    <property type="evidence" value="ECO:0007669"/>
    <property type="project" value="UniProtKB-EC"/>
</dbReference>
<evidence type="ECO:0000256" key="3">
    <source>
        <dbReference type="SAM" id="MobiDB-lite"/>
    </source>
</evidence>
<gene>
    <name evidence="6" type="ORF">DAEQUDRAFT_725425</name>
</gene>
<dbReference type="OrthoDB" id="5632at2759"/>
<dbReference type="InterPro" id="IPR000387">
    <property type="entry name" value="Tyr_Pase_dom"/>
</dbReference>
<dbReference type="GO" id="GO:0043491">
    <property type="term" value="P:phosphatidylinositol 3-kinase/protein kinase B signal transduction"/>
    <property type="evidence" value="ECO:0007669"/>
    <property type="project" value="TreeGrafter"/>
</dbReference>
<feature type="compositionally biased region" description="Basic and acidic residues" evidence="3">
    <location>
        <begin position="208"/>
        <end position="230"/>
    </location>
</feature>
<dbReference type="GO" id="GO:0042995">
    <property type="term" value="C:cell projection"/>
    <property type="evidence" value="ECO:0007669"/>
    <property type="project" value="TreeGrafter"/>
</dbReference>
<dbReference type="PROSITE" id="PS51181">
    <property type="entry name" value="PPASE_TENSIN"/>
    <property type="match status" value="1"/>
</dbReference>
<dbReference type="PROSITE" id="PS00383">
    <property type="entry name" value="TYR_PHOSPHATASE_1"/>
    <property type="match status" value="1"/>
</dbReference>
<dbReference type="STRING" id="1314783.A0A165RA17"/>
<dbReference type="InterPro" id="IPR029023">
    <property type="entry name" value="Tensin_phosphatase"/>
</dbReference>
<dbReference type="GO" id="GO:0005886">
    <property type="term" value="C:plasma membrane"/>
    <property type="evidence" value="ECO:0007669"/>
    <property type="project" value="TreeGrafter"/>
</dbReference>
<dbReference type="EMBL" id="KV429051">
    <property type="protein sequence ID" value="KZT70494.1"/>
    <property type="molecule type" value="Genomic_DNA"/>
</dbReference>
<protein>
    <recommendedName>
        <fullName evidence="1">phosphatidylinositol-3,4,5-trisphosphate 3-phosphatase</fullName>
        <ecNumber evidence="1">3.1.3.67</ecNumber>
    </recommendedName>
</protein>
<dbReference type="GO" id="GO:0048870">
    <property type="term" value="P:cell motility"/>
    <property type="evidence" value="ECO:0007669"/>
    <property type="project" value="TreeGrafter"/>
</dbReference>
<dbReference type="GO" id="GO:0005634">
    <property type="term" value="C:nucleus"/>
    <property type="evidence" value="ECO:0007669"/>
    <property type="project" value="TreeGrafter"/>
</dbReference>
<feature type="domain" description="Tyrosine specific protein phosphatases" evidence="4">
    <location>
        <begin position="102"/>
        <end position="173"/>
    </location>
</feature>
<dbReference type="Gene3D" id="3.90.190.10">
    <property type="entry name" value="Protein tyrosine phosphatase superfamily"/>
    <property type="match status" value="1"/>
</dbReference>
<dbReference type="GO" id="GO:0051896">
    <property type="term" value="P:regulation of phosphatidylinositol 3-kinase/protein kinase B signal transduction"/>
    <property type="evidence" value="ECO:0007669"/>
    <property type="project" value="TreeGrafter"/>
</dbReference>
<dbReference type="PANTHER" id="PTHR12305">
    <property type="entry name" value="PHOSPHATASE WITH HOMOLOGY TO TENSIN"/>
    <property type="match status" value="1"/>
</dbReference>
<accession>A0A165RA17</accession>
<evidence type="ECO:0000259" key="4">
    <source>
        <dbReference type="PROSITE" id="PS50056"/>
    </source>
</evidence>
<dbReference type="InterPro" id="IPR057023">
    <property type="entry name" value="PTP-SAK"/>
</dbReference>
<keyword evidence="7" id="KW-1185">Reference proteome</keyword>
<evidence type="ECO:0000313" key="7">
    <source>
        <dbReference type="Proteomes" id="UP000076727"/>
    </source>
</evidence>
<feature type="compositionally biased region" description="Polar residues" evidence="3">
    <location>
        <begin position="238"/>
        <end position="248"/>
    </location>
</feature>
<keyword evidence="2" id="KW-0378">Hydrolase</keyword>
<dbReference type="Pfam" id="PF22784">
    <property type="entry name" value="PTP-SAK"/>
    <property type="match status" value="1"/>
</dbReference>
<dbReference type="GO" id="GO:0004725">
    <property type="term" value="F:protein tyrosine phosphatase activity"/>
    <property type="evidence" value="ECO:0007669"/>
    <property type="project" value="TreeGrafter"/>
</dbReference>
<dbReference type="SMART" id="SM01301">
    <property type="entry name" value="PTPlike_phytase"/>
    <property type="match status" value="1"/>
</dbReference>
<dbReference type="AlphaFoldDB" id="A0A165RA17"/>
<dbReference type="PANTHER" id="PTHR12305:SF81">
    <property type="entry name" value="PHOSPHATIDYLINOSITOL 3,4,5-TRISPHOSPHATE 3-PHOSPHATASE AND DUAL-SPECIFICITY PROTEIN PHOSPHATASE PTEN"/>
    <property type="match status" value="1"/>
</dbReference>
<evidence type="ECO:0000259" key="5">
    <source>
        <dbReference type="PROSITE" id="PS51181"/>
    </source>
</evidence>
<feature type="domain" description="Phosphatase tensin-type" evidence="5">
    <location>
        <begin position="16"/>
        <end position="267"/>
    </location>
</feature>
<dbReference type="EC" id="3.1.3.67" evidence="1"/>
<dbReference type="InterPro" id="IPR016130">
    <property type="entry name" value="Tyr_Pase_AS"/>
</dbReference>
<proteinExistence type="predicted"/>
<evidence type="ECO:0000256" key="1">
    <source>
        <dbReference type="ARBA" id="ARBA00013015"/>
    </source>
</evidence>
<dbReference type="InterPro" id="IPR051281">
    <property type="entry name" value="Dual-spec_lipid-protein_phosph"/>
</dbReference>
<evidence type="ECO:0000256" key="2">
    <source>
        <dbReference type="ARBA" id="ARBA00022801"/>
    </source>
</evidence>